<dbReference type="eggNOG" id="KOG3224">
    <property type="taxonomic scope" value="Eukaryota"/>
</dbReference>
<evidence type="ECO:0000313" key="4">
    <source>
        <dbReference type="Proteomes" id="UP000001640"/>
    </source>
</evidence>
<reference evidence="3 4" key="1">
    <citation type="journal article" date="2011" name="Proc. Natl. Acad. Sci. U.S.A.">
        <title>Evolutionary erosion of yeast sex chromosomes by mating-type switching accidents.</title>
        <authorList>
            <person name="Gordon J.L."/>
            <person name="Armisen D."/>
            <person name="Proux-Wera E."/>
            <person name="Oheigeartaigh S.S."/>
            <person name="Byrne K.P."/>
            <person name="Wolfe K.H."/>
        </authorList>
    </citation>
    <scope>NUCLEOTIDE SEQUENCE [LARGE SCALE GENOMIC DNA]</scope>
    <source>
        <strain evidence="4">ATCC 76901 / BCRC 22586 / CBS 4309 / NBRC 1992 / NRRL Y-12630</strain>
    </source>
</reference>
<dbReference type="OrthoDB" id="10253878at2759"/>
<dbReference type="KEGG" id="ncs:NCAS_0A14760"/>
<keyword evidence="4" id="KW-1185">Reference proteome</keyword>
<dbReference type="InterPro" id="IPR051330">
    <property type="entry name" value="Phosphatase_reg/MetRdx"/>
</dbReference>
<gene>
    <name evidence="3" type="primary">NCAS0A14760</name>
    <name evidence="3" type="ordered locus">NCAS_0A14760</name>
</gene>
<feature type="compositionally biased region" description="Low complexity" evidence="2">
    <location>
        <begin position="1"/>
        <end position="16"/>
    </location>
</feature>
<dbReference type="GO" id="GO:1904262">
    <property type="term" value="P:negative regulation of TORC1 signaling"/>
    <property type="evidence" value="ECO:0007669"/>
    <property type="project" value="EnsemblFungi"/>
</dbReference>
<dbReference type="Pfam" id="PF04176">
    <property type="entry name" value="TIP41"/>
    <property type="match status" value="1"/>
</dbReference>
<dbReference type="InterPro" id="IPR007303">
    <property type="entry name" value="TIP41-like"/>
</dbReference>
<dbReference type="FunCoup" id="G0V984">
    <property type="interactions" value="879"/>
</dbReference>
<dbReference type="OMA" id="DMILFED"/>
<dbReference type="GeneID" id="96901510"/>
<dbReference type="InParanoid" id="G0V984"/>
<dbReference type="PANTHER" id="PTHR21021:SF16">
    <property type="entry name" value="TIP41-LIKE PROTEIN"/>
    <property type="match status" value="1"/>
</dbReference>
<evidence type="ECO:0000256" key="1">
    <source>
        <dbReference type="ARBA" id="ARBA00006658"/>
    </source>
</evidence>
<reference key="2">
    <citation type="submission" date="2011-08" db="EMBL/GenBank/DDBJ databases">
        <title>Genome sequence of Naumovozyma castellii.</title>
        <authorList>
            <person name="Gordon J.L."/>
            <person name="Armisen D."/>
            <person name="Proux-Wera E."/>
            <person name="OhEigeartaigh S.S."/>
            <person name="Byrne K.P."/>
            <person name="Wolfe K.H."/>
        </authorList>
    </citation>
    <scope>NUCLEOTIDE SEQUENCE</scope>
    <source>
        <strain>Type strain:CBS 4309</strain>
    </source>
</reference>
<dbReference type="GO" id="GO:0031929">
    <property type="term" value="P:TOR signaling"/>
    <property type="evidence" value="ECO:0007669"/>
    <property type="project" value="TreeGrafter"/>
</dbReference>
<proteinExistence type="inferred from homology"/>
<protein>
    <recommendedName>
        <fullName evidence="5">Type 2A phosphatase activator TIP41</fullName>
    </recommendedName>
</protein>
<dbReference type="AlphaFoldDB" id="G0V984"/>
<dbReference type="STRING" id="1064592.G0V984"/>
<dbReference type="EMBL" id="HE576752">
    <property type="protein sequence ID" value="CCC68034.1"/>
    <property type="molecule type" value="Genomic_DNA"/>
</dbReference>
<sequence length="386" mass="44622">MSQPSSNNSSLNDSANQKLSKKPISINNTNVTRLHGINTIEINAARQMHSRTISARIPTTTTTRPNNQTSPPTFQPPRSITTTTTTTTKTSIRSTHKCNNPNNPHCPNCESIIIPAPVARMPILDTPSITIHDTWRITSQKGTILNSQQIDDWVQNKLKFNTLPEMIFGENYVKLENLKNGWELQFNALDSLKGVALNDSGIRVAYSEKWKKSKRIDHQRDQVDQESKDFDWTYTTAYRGTETKTTGEGRGLERDDELQLPMDKLSRMDKILYFDDMVLFEDELADNGISILNVKIRVMKERLLLLSRFYLRVDDVLCRIYDTRVYVEFKENKVMREFKQFEDDYNNILNKYKPINSRDPKSLLRDSNWVAENIPLVHRECESVQF</sequence>
<dbReference type="HOGENOM" id="CLU_039187_0_2_1"/>
<feature type="region of interest" description="Disordered" evidence="2">
    <location>
        <begin position="55"/>
        <end position="103"/>
    </location>
</feature>
<comment type="similarity">
    <text evidence="1">Belongs to the TIP41 family.</text>
</comment>
<dbReference type="GO" id="GO:0005829">
    <property type="term" value="C:cytosol"/>
    <property type="evidence" value="ECO:0007669"/>
    <property type="project" value="TreeGrafter"/>
</dbReference>
<evidence type="ECO:0000313" key="3">
    <source>
        <dbReference type="EMBL" id="CCC68034.1"/>
    </source>
</evidence>
<organism evidence="3 4">
    <name type="scientific">Naumovozyma castellii</name>
    <name type="common">Yeast</name>
    <name type="synonym">Saccharomyces castellii</name>
    <dbReference type="NCBI Taxonomy" id="27288"/>
    <lineage>
        <taxon>Eukaryota</taxon>
        <taxon>Fungi</taxon>
        <taxon>Dikarya</taxon>
        <taxon>Ascomycota</taxon>
        <taxon>Saccharomycotina</taxon>
        <taxon>Saccharomycetes</taxon>
        <taxon>Saccharomycetales</taxon>
        <taxon>Saccharomycetaceae</taxon>
        <taxon>Naumovozyma</taxon>
    </lineage>
</organism>
<dbReference type="RefSeq" id="XP_003674413.1">
    <property type="nucleotide sequence ID" value="XM_003674365.1"/>
</dbReference>
<evidence type="ECO:0008006" key="5">
    <source>
        <dbReference type="Google" id="ProtNLM"/>
    </source>
</evidence>
<dbReference type="PANTHER" id="PTHR21021">
    <property type="entry name" value="GAF/PUTATIVE CYTOSKELETAL PROTEIN"/>
    <property type="match status" value="1"/>
</dbReference>
<accession>G0V984</accession>
<feature type="region of interest" description="Disordered" evidence="2">
    <location>
        <begin position="1"/>
        <end position="27"/>
    </location>
</feature>
<dbReference type="Proteomes" id="UP000001640">
    <property type="component" value="Chromosome 1"/>
</dbReference>
<name>G0V984_NAUCA</name>
<evidence type="ECO:0000256" key="2">
    <source>
        <dbReference type="SAM" id="MobiDB-lite"/>
    </source>
</evidence>